<protein>
    <submittedName>
        <fullName evidence="2">Uncharacterized protein</fullName>
    </submittedName>
</protein>
<gene>
    <name evidence="2" type="ORF">FA15DRAFT_739702</name>
</gene>
<evidence type="ECO:0000313" key="2">
    <source>
        <dbReference type="EMBL" id="TFK16787.1"/>
    </source>
</evidence>
<reference evidence="2 3" key="1">
    <citation type="journal article" date="2019" name="Nat. Ecol. Evol.">
        <title>Megaphylogeny resolves global patterns of mushroom evolution.</title>
        <authorList>
            <person name="Varga T."/>
            <person name="Krizsan K."/>
            <person name="Foldi C."/>
            <person name="Dima B."/>
            <person name="Sanchez-Garcia M."/>
            <person name="Sanchez-Ramirez S."/>
            <person name="Szollosi G.J."/>
            <person name="Szarkandi J.G."/>
            <person name="Papp V."/>
            <person name="Albert L."/>
            <person name="Andreopoulos W."/>
            <person name="Angelini C."/>
            <person name="Antonin V."/>
            <person name="Barry K.W."/>
            <person name="Bougher N.L."/>
            <person name="Buchanan P."/>
            <person name="Buyck B."/>
            <person name="Bense V."/>
            <person name="Catcheside P."/>
            <person name="Chovatia M."/>
            <person name="Cooper J."/>
            <person name="Damon W."/>
            <person name="Desjardin D."/>
            <person name="Finy P."/>
            <person name="Geml J."/>
            <person name="Haridas S."/>
            <person name="Hughes K."/>
            <person name="Justo A."/>
            <person name="Karasinski D."/>
            <person name="Kautmanova I."/>
            <person name="Kiss B."/>
            <person name="Kocsube S."/>
            <person name="Kotiranta H."/>
            <person name="LaButti K.M."/>
            <person name="Lechner B.E."/>
            <person name="Liimatainen K."/>
            <person name="Lipzen A."/>
            <person name="Lukacs Z."/>
            <person name="Mihaltcheva S."/>
            <person name="Morgado L.N."/>
            <person name="Niskanen T."/>
            <person name="Noordeloos M.E."/>
            <person name="Ohm R.A."/>
            <person name="Ortiz-Santana B."/>
            <person name="Ovrebo C."/>
            <person name="Racz N."/>
            <person name="Riley R."/>
            <person name="Savchenko A."/>
            <person name="Shiryaev A."/>
            <person name="Soop K."/>
            <person name="Spirin V."/>
            <person name="Szebenyi C."/>
            <person name="Tomsovsky M."/>
            <person name="Tulloss R.E."/>
            <person name="Uehling J."/>
            <person name="Grigoriev I.V."/>
            <person name="Vagvolgyi C."/>
            <person name="Papp T."/>
            <person name="Martin F.M."/>
            <person name="Miettinen O."/>
            <person name="Hibbett D.S."/>
            <person name="Nagy L.G."/>
        </authorList>
    </citation>
    <scope>NUCLEOTIDE SEQUENCE [LARGE SCALE GENOMIC DNA]</scope>
    <source>
        <strain evidence="2 3">CBS 121175</strain>
    </source>
</reference>
<dbReference type="EMBL" id="ML210642">
    <property type="protein sequence ID" value="TFK16787.1"/>
    <property type="molecule type" value="Genomic_DNA"/>
</dbReference>
<evidence type="ECO:0000313" key="3">
    <source>
        <dbReference type="Proteomes" id="UP000307440"/>
    </source>
</evidence>
<accession>A0A5C3KAP8</accession>
<sequence>MLAPSKQTSHKVFTPFEPLSPVKIVRDLLMDELERKKLALATTSAPNKENAPLTSPNTSLPMQVALVQLKGTSSSYLFSQSPIKSTLPLPSIPTIEFSPIKPSRLKPTLKQRYTQEEVDELITEKEAEAKFWKGTAMQQQAVLVMQGLYTRRVRKQLQAKESKASKKTNLKLTQDGLGHVLTMPGLMEETAAVEEAQEQAAQEKEERRLSWGVAVAKWTEARAVVKVAGHKLKDWDAKNPKPKQKSPEFCDIPKIPKPKVASTQVEDDKDQGIQLNGKWGLWYKGKMRAMSDGSPRPPCWDTSVRTGATMHVLDDWHGMAMIGKSYSLTSRQECNHRATVRPFGRALAGAPTKFTITVIRPIPGPLISFTMYGLLLFSRTQMYYNNMKQ</sequence>
<name>A0A5C3KAP8_COPMA</name>
<proteinExistence type="predicted"/>
<dbReference type="OrthoDB" id="3269232at2759"/>
<keyword evidence="3" id="KW-1185">Reference proteome</keyword>
<evidence type="ECO:0000256" key="1">
    <source>
        <dbReference type="SAM" id="MobiDB-lite"/>
    </source>
</evidence>
<feature type="region of interest" description="Disordered" evidence="1">
    <location>
        <begin position="235"/>
        <end position="269"/>
    </location>
</feature>
<dbReference type="Proteomes" id="UP000307440">
    <property type="component" value="Unassembled WGS sequence"/>
</dbReference>
<organism evidence="2 3">
    <name type="scientific">Coprinopsis marcescibilis</name>
    <name type="common">Agaric fungus</name>
    <name type="synonym">Psathyrella marcescibilis</name>
    <dbReference type="NCBI Taxonomy" id="230819"/>
    <lineage>
        <taxon>Eukaryota</taxon>
        <taxon>Fungi</taxon>
        <taxon>Dikarya</taxon>
        <taxon>Basidiomycota</taxon>
        <taxon>Agaricomycotina</taxon>
        <taxon>Agaricomycetes</taxon>
        <taxon>Agaricomycetidae</taxon>
        <taxon>Agaricales</taxon>
        <taxon>Agaricineae</taxon>
        <taxon>Psathyrellaceae</taxon>
        <taxon>Coprinopsis</taxon>
    </lineage>
</organism>
<dbReference type="STRING" id="230819.A0A5C3KAP8"/>
<dbReference type="AlphaFoldDB" id="A0A5C3KAP8"/>